<evidence type="ECO:0000256" key="1">
    <source>
        <dbReference type="SAM" id="MobiDB-lite"/>
    </source>
</evidence>
<reference evidence="2" key="2">
    <citation type="submission" date="2022-01" db="EMBL/GenBank/DDBJ databases">
        <authorList>
            <person name="Yamashiro T."/>
            <person name="Shiraishi A."/>
            <person name="Satake H."/>
            <person name="Nakayama K."/>
        </authorList>
    </citation>
    <scope>NUCLEOTIDE SEQUENCE</scope>
</reference>
<keyword evidence="3" id="KW-1185">Reference proteome</keyword>
<protein>
    <submittedName>
        <fullName evidence="2">Uncharacterized protein</fullName>
    </submittedName>
</protein>
<evidence type="ECO:0000313" key="3">
    <source>
        <dbReference type="Proteomes" id="UP001151760"/>
    </source>
</evidence>
<accession>A0ABQ5DSG6</accession>
<reference evidence="2" key="1">
    <citation type="journal article" date="2022" name="Int. J. Mol. Sci.">
        <title>Draft Genome of Tanacetum Coccineum: Genomic Comparison of Closely Related Tanacetum-Family Plants.</title>
        <authorList>
            <person name="Yamashiro T."/>
            <person name="Shiraishi A."/>
            <person name="Nakayama K."/>
            <person name="Satake H."/>
        </authorList>
    </citation>
    <scope>NUCLEOTIDE SEQUENCE</scope>
</reference>
<evidence type="ECO:0000313" key="2">
    <source>
        <dbReference type="EMBL" id="GJT41312.1"/>
    </source>
</evidence>
<comment type="caution">
    <text evidence="2">The sequence shown here is derived from an EMBL/GenBank/DDBJ whole genome shotgun (WGS) entry which is preliminary data.</text>
</comment>
<proteinExistence type="predicted"/>
<name>A0ABQ5DSG6_9ASTR</name>
<feature type="region of interest" description="Disordered" evidence="1">
    <location>
        <begin position="155"/>
        <end position="197"/>
    </location>
</feature>
<dbReference type="Proteomes" id="UP001151760">
    <property type="component" value="Unassembled WGS sequence"/>
</dbReference>
<organism evidence="2 3">
    <name type="scientific">Tanacetum coccineum</name>
    <dbReference type="NCBI Taxonomy" id="301880"/>
    <lineage>
        <taxon>Eukaryota</taxon>
        <taxon>Viridiplantae</taxon>
        <taxon>Streptophyta</taxon>
        <taxon>Embryophyta</taxon>
        <taxon>Tracheophyta</taxon>
        <taxon>Spermatophyta</taxon>
        <taxon>Magnoliopsida</taxon>
        <taxon>eudicotyledons</taxon>
        <taxon>Gunneridae</taxon>
        <taxon>Pentapetalae</taxon>
        <taxon>asterids</taxon>
        <taxon>campanulids</taxon>
        <taxon>Asterales</taxon>
        <taxon>Asteraceae</taxon>
        <taxon>Asteroideae</taxon>
        <taxon>Anthemideae</taxon>
        <taxon>Anthemidinae</taxon>
        <taxon>Tanacetum</taxon>
    </lineage>
</organism>
<feature type="compositionally biased region" description="Polar residues" evidence="1">
    <location>
        <begin position="183"/>
        <end position="197"/>
    </location>
</feature>
<sequence length="197" mass="22644">MIITESGRMITNNIDDMTISEYMEYEAEMKRDPWRYTRNSGLTTLGGTKSLENMHQPDKLKINDYFPLIPTCFKPTQPRTDDIHEPLGNNPNDYPLFTPQSHYETEEISSDEDVDEWLNEELSKCMTGQDKEEEEDALIDILKTVVEECKSVYKKSQIRTPSSGTSEIQEVSFVAEDEEGDSSETLPYQQPSNEINP</sequence>
<dbReference type="EMBL" id="BQNB010015551">
    <property type="protein sequence ID" value="GJT41312.1"/>
    <property type="molecule type" value="Genomic_DNA"/>
</dbReference>
<gene>
    <name evidence="2" type="ORF">Tco_0941177</name>
</gene>
<feature type="compositionally biased region" description="Polar residues" evidence="1">
    <location>
        <begin position="158"/>
        <end position="169"/>
    </location>
</feature>